<dbReference type="InterPro" id="IPR036938">
    <property type="entry name" value="PAP2/HPO_sf"/>
</dbReference>
<feature type="transmembrane region" description="Helical" evidence="1">
    <location>
        <begin position="275"/>
        <end position="293"/>
    </location>
</feature>
<evidence type="ECO:0000256" key="1">
    <source>
        <dbReference type="SAM" id="Phobius"/>
    </source>
</evidence>
<dbReference type="SUPFAM" id="SSF48317">
    <property type="entry name" value="Acid phosphatase/Vanadium-dependent haloperoxidase"/>
    <property type="match status" value="1"/>
</dbReference>
<evidence type="ECO:0000313" key="3">
    <source>
        <dbReference type="EMBL" id="NOU73839.1"/>
    </source>
</evidence>
<feature type="transmembrane region" description="Helical" evidence="1">
    <location>
        <begin position="26"/>
        <end position="48"/>
    </location>
</feature>
<organism evidence="3 4">
    <name type="scientific">Paenibacillus phytorum</name>
    <dbReference type="NCBI Taxonomy" id="2654977"/>
    <lineage>
        <taxon>Bacteria</taxon>
        <taxon>Bacillati</taxon>
        <taxon>Bacillota</taxon>
        <taxon>Bacilli</taxon>
        <taxon>Bacillales</taxon>
        <taxon>Paenibacillaceae</taxon>
        <taxon>Paenibacillus</taxon>
    </lineage>
</organism>
<gene>
    <name evidence="3" type="ORF">GC098_20945</name>
</gene>
<keyword evidence="1" id="KW-0472">Membrane</keyword>
<evidence type="ECO:0000259" key="2">
    <source>
        <dbReference type="SMART" id="SM00014"/>
    </source>
</evidence>
<dbReference type="CDD" id="cd01610">
    <property type="entry name" value="PAP2_like"/>
    <property type="match status" value="1"/>
</dbReference>
<sequence>MKAFSIGVIFIWKGATKMATRGTKRFIWGFFMLWVALMAIFTFADLNVSKALYNEEHSRFGWFFEVYGEHPAFLVLFAAGSILFSTVRDARLVKKILIRLISGLFILLSGFSIVFIALNRGYELAGSGVMLICLAVAVLLAALAQWLLMQVPVETLSTYNRAAWAGIVIVFAEIMVVNVLKIFWGRMRFRNMEGDYSQFTSWFLPQGIQENGVTAEAHKSFPSGHSANGWTMMVWMLFMPFASKWRNIMLVIAVAWGLCTSTSRVIMGDHFATDVLTGAFITITCMLLFCKLFKVDIYSDHQTNASVLQKDKNAPYFR</sequence>
<feature type="transmembrane region" description="Helical" evidence="1">
    <location>
        <begin position="245"/>
        <end position="263"/>
    </location>
</feature>
<dbReference type="Proteomes" id="UP000616779">
    <property type="component" value="Unassembled WGS sequence"/>
</dbReference>
<feature type="transmembrane region" description="Helical" evidence="1">
    <location>
        <begin position="129"/>
        <end position="149"/>
    </location>
</feature>
<dbReference type="RefSeq" id="WP_216625363.1">
    <property type="nucleotide sequence ID" value="NZ_WHOA01000141.1"/>
</dbReference>
<dbReference type="SMART" id="SM00014">
    <property type="entry name" value="acidPPc"/>
    <property type="match status" value="1"/>
</dbReference>
<keyword evidence="1" id="KW-0812">Transmembrane</keyword>
<dbReference type="EMBL" id="WHOA01000141">
    <property type="protein sequence ID" value="NOU73839.1"/>
    <property type="molecule type" value="Genomic_DNA"/>
</dbReference>
<evidence type="ECO:0000313" key="4">
    <source>
        <dbReference type="Proteomes" id="UP000616779"/>
    </source>
</evidence>
<protein>
    <submittedName>
        <fullName evidence="3">Phosphatase PAP2 family protein</fullName>
    </submittedName>
</protein>
<dbReference type="Gene3D" id="1.20.144.10">
    <property type="entry name" value="Phosphatidic acid phosphatase type 2/haloperoxidase"/>
    <property type="match status" value="1"/>
</dbReference>
<dbReference type="InterPro" id="IPR000326">
    <property type="entry name" value="PAP2/HPO"/>
</dbReference>
<comment type="caution">
    <text evidence="3">The sequence shown here is derived from an EMBL/GenBank/DDBJ whole genome shotgun (WGS) entry which is preliminary data.</text>
</comment>
<reference evidence="3 4" key="1">
    <citation type="submission" date="2019-10" db="EMBL/GenBank/DDBJ databases">
        <title>Description of Paenibacillus terrestris sp. nov.</title>
        <authorList>
            <person name="Carlier A."/>
            <person name="Qi S."/>
        </authorList>
    </citation>
    <scope>NUCLEOTIDE SEQUENCE [LARGE SCALE GENOMIC DNA]</scope>
    <source>
        <strain evidence="3 4">LMG 31458</strain>
    </source>
</reference>
<keyword evidence="4" id="KW-1185">Reference proteome</keyword>
<proteinExistence type="predicted"/>
<accession>A0ABX1Y021</accession>
<feature type="domain" description="Phosphatidic acid phosphatase type 2/haloperoxidase" evidence="2">
    <location>
        <begin position="162"/>
        <end position="290"/>
    </location>
</feature>
<feature type="transmembrane region" description="Helical" evidence="1">
    <location>
        <begin position="96"/>
        <end position="117"/>
    </location>
</feature>
<dbReference type="Pfam" id="PF01569">
    <property type="entry name" value="PAP2"/>
    <property type="match status" value="1"/>
</dbReference>
<name>A0ABX1Y021_9BACL</name>
<keyword evidence="1" id="KW-1133">Transmembrane helix</keyword>
<feature type="transmembrane region" description="Helical" evidence="1">
    <location>
        <begin position="161"/>
        <end position="184"/>
    </location>
</feature>